<gene>
    <name evidence="12" type="ORF">g.48684</name>
    <name evidence="11" type="ORF">g.48685</name>
</gene>
<feature type="compositionally biased region" description="Polar residues" evidence="8">
    <location>
        <begin position="1069"/>
        <end position="1083"/>
    </location>
</feature>
<evidence type="ECO:0000256" key="4">
    <source>
        <dbReference type="ARBA" id="ARBA00022722"/>
    </source>
</evidence>
<keyword evidence="6" id="KW-0378">Hydrolase</keyword>
<feature type="region of interest" description="Disordered" evidence="8">
    <location>
        <begin position="1066"/>
        <end position="1122"/>
    </location>
</feature>
<dbReference type="GO" id="GO:0004519">
    <property type="term" value="F:endonuclease activity"/>
    <property type="evidence" value="ECO:0007669"/>
    <property type="project" value="UniProtKB-KW"/>
</dbReference>
<dbReference type="PANTHER" id="PTHR37984:SF5">
    <property type="entry name" value="PROTEIN NYNRIN-LIKE"/>
    <property type="match status" value="1"/>
</dbReference>
<protein>
    <recommendedName>
        <fullName evidence="1">RNA-directed DNA polymerase</fullName>
        <ecNumber evidence="1">2.7.7.49</ecNumber>
    </recommendedName>
</protein>
<dbReference type="Gene3D" id="1.10.340.70">
    <property type="match status" value="1"/>
</dbReference>
<dbReference type="SUPFAM" id="SSF56672">
    <property type="entry name" value="DNA/RNA polymerases"/>
    <property type="match status" value="1"/>
</dbReference>
<dbReference type="EMBL" id="GEBQ01010118">
    <property type="protein sequence ID" value="JAT29859.1"/>
    <property type="molecule type" value="Transcribed_RNA"/>
</dbReference>
<dbReference type="Gene3D" id="3.10.10.10">
    <property type="entry name" value="HIV Type 1 Reverse Transcriptase, subunit A, domain 1"/>
    <property type="match status" value="1"/>
</dbReference>
<evidence type="ECO:0000256" key="5">
    <source>
        <dbReference type="ARBA" id="ARBA00022759"/>
    </source>
</evidence>
<evidence type="ECO:0000256" key="8">
    <source>
        <dbReference type="SAM" id="MobiDB-lite"/>
    </source>
</evidence>
<dbReference type="Gene3D" id="3.10.20.370">
    <property type="match status" value="1"/>
</dbReference>
<dbReference type="SUPFAM" id="SSF53098">
    <property type="entry name" value="Ribonuclease H-like"/>
    <property type="match status" value="1"/>
</dbReference>
<accession>A0A1B6LP54</accession>
<sequence length="1122" mass="128676">MEQEKIDLLVSRKSIKIRGREIFTSRRNVSHEGDTQLISPVQRTENASQGHGQMDDVVTFSLDSHSLSVYCKDRVTLPPRSETIISAKLGRVHETHRIMLEGKTVLTEPNDIKIHGVYIARALAKIENNCIPTRIINCSNEEIVLARNMSLSKLCEPGEFENPKNTNLKVLKTSQCFDDTFRTVVEEKICHLPPEDKNKFRDVIYEYKDIFSVDESGNLGCTSAVKHSIDTGNSPPLKTRPYRIPHALKPVVDSIIENQLKDGIIAPSFSPWNSPLILIPKKLGPDNIQQWRAVVDYRAINAITTPINYPIPDIRETLDKLGGSKYFSSIDMNQGFYQIEVDPGSREKTAFTVPDGDYVGTYEYLRMPMGLRNSPSTFQRLMDMTLAGLRGKTCLIYLDDCLIYGTNIDDHINDLKDILQRFRDVNLSVKLQKCKFAAEEIEYLGHMLNKEGVRPLKKKVEAIHNYPRPQSVREVRGFLGLSGYYRTHIKNFADIAKPLTQLTKGNQSFNWTDECEQAFKSLKEKLMSEPILVYPDFSKPFLLSTDASSVGLGAILANVIDGQEHPICYASRQLNSSERNYSATELEMLAVIWAVKYFRCYLTGVHFTLVTDHSAIRWLLSLKDSTSRLTRWALKLQQYNYTVVHKPGKNHLNADSLSRAVLKVSKETLPVIDLDTLRQEQRIDGECQKLKAHKRYKTNPQGIIYYQQGSDKLILVPSKFRTKILHLHHNIPTAGHTGALKTLKRIKQRFVWPNMKEDVQNYVQECHSCNQRRDQGKVIAPLGKFEEPTKVFQRISCDIVGPLPVTHSGNKYVLSVVDHFSRYTEFFALPDQTSETVAKVLTHRYVTKYGVPKELITDQGGSFTSDLIREMCRLLNIRKLQTTGYHPMSNGRTEITHKTLSKMLSHYVNKNQNDWDEFLSFVCSAYNSAYHEATGYSPYEIVFGRTMETPFEANLELAEDDDPRPTDYVEELRLKLREIKEISTQFQERHQRKQKRYYDVKTKLREYKVGQRVYLYVPHIKPLRVKKLSKFWQGPYTIIKILSPLNVILRIRKRDVVVHVNRIKPAPESSETNPKTKSTTNIDQQDRVEGPGVSGTQIEDNDAGKPKRTRRIPARLQDYELS</sequence>
<evidence type="ECO:0000259" key="9">
    <source>
        <dbReference type="PROSITE" id="PS50878"/>
    </source>
</evidence>
<dbReference type="CDD" id="cd09274">
    <property type="entry name" value="RNase_HI_RT_Ty3"/>
    <property type="match status" value="1"/>
</dbReference>
<dbReference type="InterPro" id="IPR041588">
    <property type="entry name" value="Integrase_H2C2"/>
</dbReference>
<dbReference type="EC" id="2.7.7.49" evidence="1"/>
<dbReference type="EMBL" id="GEBQ01014551">
    <property type="protein sequence ID" value="JAT25426.1"/>
    <property type="molecule type" value="Transcribed_RNA"/>
</dbReference>
<proteinExistence type="predicted"/>
<dbReference type="Pfam" id="PF17921">
    <property type="entry name" value="Integrase_H2C2"/>
    <property type="match status" value="1"/>
</dbReference>
<dbReference type="InterPro" id="IPR043128">
    <property type="entry name" value="Rev_trsase/Diguanyl_cyclase"/>
</dbReference>
<dbReference type="PANTHER" id="PTHR37984">
    <property type="entry name" value="PROTEIN CBG26694"/>
    <property type="match status" value="1"/>
</dbReference>
<dbReference type="FunFam" id="3.30.420.10:FF:000032">
    <property type="entry name" value="Retrovirus-related Pol polyprotein from transposon 297-like Protein"/>
    <property type="match status" value="1"/>
</dbReference>
<dbReference type="InterPro" id="IPR001584">
    <property type="entry name" value="Integrase_cat-core"/>
</dbReference>
<feature type="domain" description="Integrase catalytic" evidence="10">
    <location>
        <begin position="784"/>
        <end position="946"/>
    </location>
</feature>
<dbReference type="InterPro" id="IPR036397">
    <property type="entry name" value="RNaseH_sf"/>
</dbReference>
<name>A0A1B6LP54_9HEMI</name>
<dbReference type="InterPro" id="IPR050951">
    <property type="entry name" value="Retrovirus_Pol_polyprotein"/>
</dbReference>
<dbReference type="GO" id="GO:0015074">
    <property type="term" value="P:DNA integration"/>
    <property type="evidence" value="ECO:0007669"/>
    <property type="project" value="InterPro"/>
</dbReference>
<dbReference type="GO" id="GO:0003676">
    <property type="term" value="F:nucleic acid binding"/>
    <property type="evidence" value="ECO:0007669"/>
    <property type="project" value="InterPro"/>
</dbReference>
<dbReference type="Gene3D" id="3.30.420.10">
    <property type="entry name" value="Ribonuclease H-like superfamily/Ribonuclease H"/>
    <property type="match status" value="1"/>
</dbReference>
<dbReference type="AlphaFoldDB" id="A0A1B6LP54"/>
<dbReference type="Pfam" id="PF00078">
    <property type="entry name" value="RVT_1"/>
    <property type="match status" value="1"/>
</dbReference>
<evidence type="ECO:0000256" key="7">
    <source>
        <dbReference type="ARBA" id="ARBA00022918"/>
    </source>
</evidence>
<reference evidence="11" key="1">
    <citation type="submission" date="2015-11" db="EMBL/GenBank/DDBJ databases">
        <title>De novo transcriptome assembly of four potential Pierce s Disease insect vectors from Arizona vineyards.</title>
        <authorList>
            <person name="Tassone E.E."/>
        </authorList>
    </citation>
    <scope>NUCLEOTIDE SEQUENCE</scope>
</reference>
<dbReference type="FunFam" id="1.10.340.70:FF:000001">
    <property type="entry name" value="Retrovirus-related Pol polyprotein from transposon gypsy-like Protein"/>
    <property type="match status" value="1"/>
</dbReference>
<dbReference type="FunFam" id="3.30.70.270:FF:000115">
    <property type="entry name" value="Polyprotein of retroviral origin, putative"/>
    <property type="match status" value="1"/>
</dbReference>
<dbReference type="GO" id="GO:0042575">
    <property type="term" value="C:DNA polymerase complex"/>
    <property type="evidence" value="ECO:0007669"/>
    <property type="project" value="UniProtKB-ARBA"/>
</dbReference>
<dbReference type="Pfam" id="PF17917">
    <property type="entry name" value="RT_RNaseH"/>
    <property type="match status" value="1"/>
</dbReference>
<keyword evidence="3" id="KW-0548">Nucleotidyltransferase</keyword>
<keyword evidence="5" id="KW-0255">Endonuclease</keyword>
<dbReference type="FunFam" id="3.10.20.370:FF:000001">
    <property type="entry name" value="Retrovirus-related Pol polyprotein from transposon 17.6-like protein"/>
    <property type="match status" value="1"/>
</dbReference>
<keyword evidence="7" id="KW-0695">RNA-directed DNA polymerase</keyword>
<evidence type="ECO:0000259" key="10">
    <source>
        <dbReference type="PROSITE" id="PS50994"/>
    </source>
</evidence>
<dbReference type="InterPro" id="IPR012337">
    <property type="entry name" value="RNaseH-like_sf"/>
</dbReference>
<evidence type="ECO:0000256" key="6">
    <source>
        <dbReference type="ARBA" id="ARBA00022801"/>
    </source>
</evidence>
<organism evidence="11">
    <name type="scientific">Graphocephala atropunctata</name>
    <dbReference type="NCBI Taxonomy" id="36148"/>
    <lineage>
        <taxon>Eukaryota</taxon>
        <taxon>Metazoa</taxon>
        <taxon>Ecdysozoa</taxon>
        <taxon>Arthropoda</taxon>
        <taxon>Hexapoda</taxon>
        <taxon>Insecta</taxon>
        <taxon>Pterygota</taxon>
        <taxon>Neoptera</taxon>
        <taxon>Paraneoptera</taxon>
        <taxon>Hemiptera</taxon>
        <taxon>Auchenorrhyncha</taxon>
        <taxon>Membracoidea</taxon>
        <taxon>Cicadellidae</taxon>
        <taxon>Cicadellinae</taxon>
        <taxon>Cicadellini</taxon>
        <taxon>Graphocephala</taxon>
    </lineage>
</organism>
<dbReference type="InterPro" id="IPR041373">
    <property type="entry name" value="RT_RNaseH"/>
</dbReference>
<evidence type="ECO:0000256" key="1">
    <source>
        <dbReference type="ARBA" id="ARBA00012493"/>
    </source>
</evidence>
<evidence type="ECO:0000313" key="11">
    <source>
        <dbReference type="EMBL" id="JAT25426.1"/>
    </source>
</evidence>
<evidence type="ECO:0000256" key="2">
    <source>
        <dbReference type="ARBA" id="ARBA00022679"/>
    </source>
</evidence>
<dbReference type="GO" id="GO:0003964">
    <property type="term" value="F:RNA-directed DNA polymerase activity"/>
    <property type="evidence" value="ECO:0007669"/>
    <property type="project" value="UniProtKB-KW"/>
</dbReference>
<feature type="domain" description="Reverse transcriptase" evidence="9">
    <location>
        <begin position="260"/>
        <end position="448"/>
    </location>
</feature>
<dbReference type="Pfam" id="PF00665">
    <property type="entry name" value="rve"/>
    <property type="match status" value="1"/>
</dbReference>
<dbReference type="InterPro" id="IPR043502">
    <property type="entry name" value="DNA/RNA_pol_sf"/>
</dbReference>
<evidence type="ECO:0000256" key="3">
    <source>
        <dbReference type="ARBA" id="ARBA00022695"/>
    </source>
</evidence>
<dbReference type="PROSITE" id="PS50994">
    <property type="entry name" value="INTEGRASE"/>
    <property type="match status" value="1"/>
</dbReference>
<dbReference type="CDD" id="cd01647">
    <property type="entry name" value="RT_LTR"/>
    <property type="match status" value="1"/>
</dbReference>
<dbReference type="InterPro" id="IPR000477">
    <property type="entry name" value="RT_dom"/>
</dbReference>
<keyword evidence="2" id="KW-0808">Transferase</keyword>
<keyword evidence="4" id="KW-0540">Nuclease</keyword>
<dbReference type="Gene3D" id="2.30.30.850">
    <property type="match status" value="1"/>
</dbReference>
<evidence type="ECO:0000313" key="12">
    <source>
        <dbReference type="EMBL" id="JAT29859.1"/>
    </source>
</evidence>
<dbReference type="PROSITE" id="PS50878">
    <property type="entry name" value="RT_POL"/>
    <property type="match status" value="1"/>
</dbReference>
<dbReference type="Gene3D" id="3.30.70.270">
    <property type="match status" value="2"/>
</dbReference>